<dbReference type="GO" id="GO:0005777">
    <property type="term" value="C:peroxisome"/>
    <property type="evidence" value="ECO:0007669"/>
    <property type="project" value="EnsemblFungi"/>
</dbReference>
<dbReference type="SUPFAM" id="SSF54001">
    <property type="entry name" value="Cysteine proteinases"/>
    <property type="match status" value="1"/>
</dbReference>
<feature type="compositionally biased region" description="Polar residues" evidence="8">
    <location>
        <begin position="21"/>
        <end position="43"/>
    </location>
</feature>
<gene>
    <name evidence="11" type="ORF">FOB60_003462</name>
</gene>
<dbReference type="Gene3D" id="3.10.20.90">
    <property type="entry name" value="Phosphatidylinositol 3-kinase Catalytic Subunit, Chain A, domain 1"/>
    <property type="match status" value="2"/>
</dbReference>
<evidence type="ECO:0000256" key="5">
    <source>
        <dbReference type="ARBA" id="ARBA00022786"/>
    </source>
</evidence>
<dbReference type="PROSITE" id="PS50144">
    <property type="entry name" value="MATH"/>
    <property type="match status" value="1"/>
</dbReference>
<evidence type="ECO:0000313" key="11">
    <source>
        <dbReference type="EMBL" id="KAF6050794.1"/>
    </source>
</evidence>
<dbReference type="InterPro" id="IPR024729">
    <property type="entry name" value="USP7_ICP0-binding_dom"/>
</dbReference>
<dbReference type="Proteomes" id="UP000590412">
    <property type="component" value="Unassembled WGS sequence"/>
</dbReference>
<evidence type="ECO:0000256" key="2">
    <source>
        <dbReference type="ARBA" id="ARBA00009085"/>
    </source>
</evidence>
<evidence type="ECO:0000259" key="10">
    <source>
        <dbReference type="PROSITE" id="PS50235"/>
    </source>
</evidence>
<accession>A0A8X7NJQ5</accession>
<evidence type="ECO:0000256" key="6">
    <source>
        <dbReference type="ARBA" id="ARBA00022801"/>
    </source>
</evidence>
<dbReference type="PROSITE" id="PS00973">
    <property type="entry name" value="USP_2"/>
    <property type="match status" value="1"/>
</dbReference>
<dbReference type="Pfam" id="PF22486">
    <property type="entry name" value="MATH_2"/>
    <property type="match status" value="1"/>
</dbReference>
<keyword evidence="4 11" id="KW-0645">Protease</keyword>
<keyword evidence="5" id="KW-0833">Ubl conjugation pathway</keyword>
<dbReference type="Pfam" id="PF14533">
    <property type="entry name" value="USP7_C2"/>
    <property type="match status" value="1"/>
</dbReference>
<evidence type="ECO:0000259" key="9">
    <source>
        <dbReference type="PROSITE" id="PS50144"/>
    </source>
</evidence>
<dbReference type="FunFam" id="3.90.70.10:FF:000128">
    <property type="entry name" value="Ubiquitin carboxyl-terminal hydrolase 15"/>
    <property type="match status" value="1"/>
</dbReference>
<dbReference type="SUPFAM" id="SSF49599">
    <property type="entry name" value="TRAF domain-like"/>
    <property type="match status" value="1"/>
</dbReference>
<reference evidence="11" key="1">
    <citation type="submission" date="2020-03" db="EMBL/GenBank/DDBJ databases">
        <title>FDA dAtabase for Regulatory Grade micrObial Sequences (FDA-ARGOS): Supporting development and validation of Infectious Disease Dx tests.</title>
        <authorList>
            <person name="Campos J."/>
            <person name="Goldberg B."/>
            <person name="Tallon L."/>
            <person name="Sadzewicz L."/>
            <person name="Vavikolanu K."/>
            <person name="Mehta A."/>
            <person name="Aluvathingal J."/>
            <person name="Nadendla S."/>
            <person name="Nandy P."/>
            <person name="Geyer C."/>
            <person name="Yan Y."/>
            <person name="Sichtig H."/>
        </authorList>
    </citation>
    <scope>NUCLEOTIDE SEQUENCE [LARGE SCALE GENOMIC DNA]</scope>
    <source>
        <strain evidence="11">FDAARGOS_652</strain>
    </source>
</reference>
<keyword evidence="6" id="KW-0378">Hydrolase</keyword>
<dbReference type="GO" id="GO:0016579">
    <property type="term" value="P:protein deubiquitination"/>
    <property type="evidence" value="ECO:0007669"/>
    <property type="project" value="EnsemblFungi"/>
</dbReference>
<name>A0A8X7NJQ5_CANPA</name>
<dbReference type="PROSITE" id="PS50235">
    <property type="entry name" value="USP_3"/>
    <property type="match status" value="1"/>
</dbReference>
<dbReference type="CDD" id="cd02659">
    <property type="entry name" value="peptidase_C19C"/>
    <property type="match status" value="1"/>
</dbReference>
<dbReference type="GO" id="GO:0031647">
    <property type="term" value="P:regulation of protein stability"/>
    <property type="evidence" value="ECO:0007669"/>
    <property type="project" value="TreeGrafter"/>
</dbReference>
<feature type="compositionally biased region" description="Acidic residues" evidence="8">
    <location>
        <begin position="1014"/>
        <end position="1031"/>
    </location>
</feature>
<comment type="similarity">
    <text evidence="2">Belongs to the peptidase C19 family.</text>
</comment>
<keyword evidence="7" id="KW-0788">Thiol protease</keyword>
<dbReference type="EC" id="3.4.19.12" evidence="3"/>
<dbReference type="GO" id="GO:0005829">
    <property type="term" value="C:cytosol"/>
    <property type="evidence" value="ECO:0007669"/>
    <property type="project" value="EnsemblFungi"/>
</dbReference>
<dbReference type="Gene3D" id="2.60.210.10">
    <property type="entry name" value="Apoptosis, Tumor Necrosis Factor Receptor Associated Protein 2, Chain A"/>
    <property type="match status" value="1"/>
</dbReference>
<feature type="compositionally biased region" description="Acidic residues" evidence="8">
    <location>
        <begin position="69"/>
        <end position="91"/>
    </location>
</feature>
<evidence type="ECO:0000256" key="4">
    <source>
        <dbReference type="ARBA" id="ARBA00022670"/>
    </source>
</evidence>
<evidence type="ECO:0000256" key="1">
    <source>
        <dbReference type="ARBA" id="ARBA00000707"/>
    </source>
</evidence>
<dbReference type="GO" id="GO:0010995">
    <property type="term" value="P:free ubiquitin chain depolymerization"/>
    <property type="evidence" value="ECO:0007669"/>
    <property type="project" value="EnsemblFungi"/>
</dbReference>
<dbReference type="PROSITE" id="PS00972">
    <property type="entry name" value="USP_1"/>
    <property type="match status" value="1"/>
</dbReference>
<dbReference type="InterPro" id="IPR008974">
    <property type="entry name" value="TRAF-like"/>
</dbReference>
<dbReference type="Pfam" id="PF00443">
    <property type="entry name" value="UCH"/>
    <property type="match status" value="1"/>
</dbReference>
<evidence type="ECO:0000256" key="8">
    <source>
        <dbReference type="SAM" id="MobiDB-lite"/>
    </source>
</evidence>
<sequence length="1379" mass="159311">MALNQDTNTKKRAFKEDRPNSNDSISTNGINDLSDQVQPSTRLQKPGLEDDDVNDLEMMSSPEIVDINVAEEEDDDDEEEDEEDDDDDDNDHEVDEVIAESDAIGELGNEVQIVDGDGDVVEVTDNDSANLDNHGRVSSIKPNVRGQQQIGQPKTYPLANDFDALAAKLMKPIEDYPVEESTHYVWEIKDWASLLKQDKVRSPTFKCGKFEWNILLFPRGNGNHNVVSIYIEPHPPIDEVTGKPLDENWYVCAQFGLDFWNPDHPDAHFPNQSSHRFSKNDTDWGFSSLIELRSLMSNKNVKSQASDYPILENNQMNITAFVRVIDDTSTGTLWNSLTNYDSKVNAGYVGLTNQGATCYLNSLLQSYFTTKIFRKLVYQIPTNLKKNAAVAYALQRIFYQLSKSSDPVATSDLTKSFGWDSSDAFTQHDVQELNRILMDKLETAMKGTEIENGLNDIFVGKMKSYIKCVSVPYESSRVEDFWDIQLNVKGCQNLEQSFKNYIEIEMLDGENKYQAGDEYGYQDAKKGVVFESFPQVLHLQLKRFEYDFMVDDLVKIDDFYEFPDKIDLKPYLDEDLSADIKNQNWNYKLHGVLVHQGTISNGHYYAMIKPNANDDMWLRFDDDKVWKVSKSQVFKENFGAPELTREQLATMSRLEQQEHLIRRVTSAYMLVYYRESELENILPADEQAINAVISPDIANQIQREWEERLRLEKERQEALYYTNAKAITIDTMHNHTGFDLTLDPTVEAYYDESLAGTESDPQQFRIRKDSSFSDLVEKIGESLGYEDKSLFRLGVVCHRNNHTNRLDELVDEKLKDLTVANFYTKVFNRKYDEMVFYVEELNKDINNINKLTDVEKRIDPAHFKFDETFAKIKSVGHEVTKDMKFPFTEKHSGYITLFIKYFDPVSQEVRTLSHITVSTSDTIKSIIEPIRNLLGFKEDVNFELFEELSPHRCEKLDIGSVFEQQELSTGDIIVAQVTNVGDLASDKRFKHVRDYYKFLATRVHVRVKPFNANESDEDSDYIEEEGQDNENGELNANKERKDLNGQYNDETTMREIEEVKKLSKSFELWVSTSYSYQDLAEAIAGIIKCDPEYLKLFVIGNQGARYPLKTSHLMSQVFPRNVTVSQIFDIEYEVLNIKMKEYENLKSFKVFWLNNLLQYQEFELLVPKRGTLQDLINKLLHKVDVPDKDLKHLLCWSGTNHKFSEILRFETPVQQLHEEDDIYCGIFPAEVQVLSDHDIIKRSTEEIIDPNEITDEVIRDEFVKARDASKNLNLIPAFHFHKQSTNYHGIPFFVILFPDELWSNTKKRLRRKLGLGQQAFDKIKFALADANDKGSYIDETDPDLILFDKVSNGRANLALDHIDRNPKRQNPYEKGISIR</sequence>
<dbReference type="GO" id="GO:0006508">
    <property type="term" value="P:proteolysis"/>
    <property type="evidence" value="ECO:0007669"/>
    <property type="project" value="UniProtKB-KW"/>
</dbReference>
<feature type="domain" description="USP" evidence="10">
    <location>
        <begin position="349"/>
        <end position="675"/>
    </location>
</feature>
<dbReference type="InterPro" id="IPR002083">
    <property type="entry name" value="MATH/TRAF_dom"/>
</dbReference>
<feature type="region of interest" description="Disordered" evidence="8">
    <location>
        <begin position="1"/>
        <end position="91"/>
    </location>
</feature>
<dbReference type="Gene3D" id="3.90.70.10">
    <property type="entry name" value="Cysteine proteinases"/>
    <property type="match status" value="1"/>
</dbReference>
<evidence type="ECO:0000256" key="3">
    <source>
        <dbReference type="ARBA" id="ARBA00012759"/>
    </source>
</evidence>
<dbReference type="InterPro" id="IPR029346">
    <property type="entry name" value="USP_C"/>
</dbReference>
<evidence type="ECO:0000313" key="12">
    <source>
        <dbReference type="Proteomes" id="UP000590412"/>
    </source>
</evidence>
<dbReference type="InterPro" id="IPR018200">
    <property type="entry name" value="USP_CS"/>
</dbReference>
<dbReference type="GO" id="GO:0005634">
    <property type="term" value="C:nucleus"/>
    <property type="evidence" value="ECO:0007669"/>
    <property type="project" value="TreeGrafter"/>
</dbReference>
<dbReference type="InterPro" id="IPR050164">
    <property type="entry name" value="Peptidase_C19"/>
</dbReference>
<dbReference type="SMART" id="SM00061">
    <property type="entry name" value="MATH"/>
    <property type="match status" value="1"/>
</dbReference>
<feature type="domain" description="MATH" evidence="9">
    <location>
        <begin position="181"/>
        <end position="322"/>
    </location>
</feature>
<dbReference type="GO" id="GO:0016973">
    <property type="term" value="P:poly(A)+ mRNA export from nucleus"/>
    <property type="evidence" value="ECO:0007669"/>
    <property type="project" value="EnsemblFungi"/>
</dbReference>
<dbReference type="GO" id="GO:0004843">
    <property type="term" value="F:cysteine-type deubiquitinase activity"/>
    <property type="evidence" value="ECO:0007669"/>
    <property type="project" value="UniProtKB-EC"/>
</dbReference>
<dbReference type="InterPro" id="IPR038765">
    <property type="entry name" value="Papain-like_cys_pep_sf"/>
</dbReference>
<evidence type="ECO:0000256" key="7">
    <source>
        <dbReference type="ARBA" id="ARBA00022807"/>
    </source>
</evidence>
<dbReference type="PANTHER" id="PTHR24006:SF644">
    <property type="entry name" value="UBIQUITIN CARBOXYL-TERMINAL HYDROLASE 7"/>
    <property type="match status" value="1"/>
</dbReference>
<dbReference type="EMBL" id="JABWAB010000005">
    <property type="protein sequence ID" value="KAF6050794.1"/>
    <property type="molecule type" value="Genomic_DNA"/>
</dbReference>
<comment type="catalytic activity">
    <reaction evidence="1">
        <text>Thiol-dependent hydrolysis of ester, thioester, amide, peptide and isopeptide bonds formed by the C-terminal Gly of ubiquitin (a 76-residue protein attached to proteins as an intracellular targeting signal).</text>
        <dbReference type="EC" id="3.4.19.12"/>
    </reaction>
</comment>
<protein>
    <recommendedName>
        <fullName evidence="3">ubiquitinyl hydrolase 1</fullName>
        <ecNumber evidence="3">3.4.19.12</ecNumber>
    </recommendedName>
</protein>
<feature type="region of interest" description="Disordered" evidence="8">
    <location>
        <begin position="126"/>
        <end position="148"/>
    </location>
</feature>
<dbReference type="OrthoDB" id="289038at2759"/>
<dbReference type="PANTHER" id="PTHR24006">
    <property type="entry name" value="UBIQUITIN CARBOXYL-TERMINAL HYDROLASE"/>
    <property type="match status" value="1"/>
</dbReference>
<proteinExistence type="inferred from homology"/>
<dbReference type="Pfam" id="PF12436">
    <property type="entry name" value="USP7_ICP0_bdg"/>
    <property type="match status" value="1"/>
</dbReference>
<comment type="caution">
    <text evidence="11">The sequence shown here is derived from an EMBL/GenBank/DDBJ whole genome shotgun (WGS) entry which is preliminary data.</text>
</comment>
<feature type="region of interest" description="Disordered" evidence="8">
    <location>
        <begin position="1014"/>
        <end position="1045"/>
    </location>
</feature>
<dbReference type="InterPro" id="IPR028889">
    <property type="entry name" value="USP"/>
</dbReference>
<organism evidence="11 12">
    <name type="scientific">Candida parapsilosis</name>
    <name type="common">Yeast</name>
    <dbReference type="NCBI Taxonomy" id="5480"/>
    <lineage>
        <taxon>Eukaryota</taxon>
        <taxon>Fungi</taxon>
        <taxon>Dikarya</taxon>
        <taxon>Ascomycota</taxon>
        <taxon>Saccharomycotina</taxon>
        <taxon>Pichiomycetes</taxon>
        <taxon>Debaryomycetaceae</taxon>
        <taxon>Candida/Lodderomyces clade</taxon>
        <taxon>Candida</taxon>
    </lineage>
</organism>
<dbReference type="InterPro" id="IPR001394">
    <property type="entry name" value="Peptidase_C19_UCH"/>
</dbReference>